<proteinExistence type="evidence at transcript level"/>
<accession>A0A0K8TS84</accession>
<protein>
    <recommendedName>
        <fullName evidence="2">Galectin</fullName>
    </recommendedName>
</protein>
<dbReference type="SMART" id="SM00908">
    <property type="entry name" value="Gal-bind_lectin"/>
    <property type="match status" value="2"/>
</dbReference>
<dbReference type="Pfam" id="PF00337">
    <property type="entry name" value="Gal-bind_lectin"/>
    <property type="match status" value="2"/>
</dbReference>
<dbReference type="EMBL" id="GDAI01000597">
    <property type="protein sequence ID" value="JAI17006.1"/>
    <property type="molecule type" value="mRNA"/>
</dbReference>
<reference evidence="4" key="1">
    <citation type="journal article" date="2015" name="Insect Biochem. Mol. Biol.">
        <title>An insight into the sialome of the horse fly, Tabanus bromius.</title>
        <authorList>
            <person name="Ribeiro J.M."/>
            <person name="Kazimirova M."/>
            <person name="Takac P."/>
            <person name="Andersen J.F."/>
            <person name="Francischetti I.M."/>
        </authorList>
    </citation>
    <scope>NUCLEOTIDE SEQUENCE</scope>
</reference>
<dbReference type="GO" id="GO:0016936">
    <property type="term" value="F:galactoside binding"/>
    <property type="evidence" value="ECO:0007669"/>
    <property type="project" value="TreeGrafter"/>
</dbReference>
<dbReference type="Gene3D" id="2.60.120.200">
    <property type="match status" value="2"/>
</dbReference>
<feature type="non-terminal residue" evidence="4">
    <location>
        <position position="1"/>
    </location>
</feature>
<dbReference type="SUPFAM" id="SSF49899">
    <property type="entry name" value="Concanavalin A-like lectins/glucanases"/>
    <property type="match status" value="2"/>
</dbReference>
<dbReference type="AlphaFoldDB" id="A0A0K8TS84"/>
<dbReference type="PROSITE" id="PS51304">
    <property type="entry name" value="GALECTIN"/>
    <property type="match status" value="2"/>
</dbReference>
<evidence type="ECO:0000313" key="4">
    <source>
        <dbReference type="EMBL" id="JAI17006.1"/>
    </source>
</evidence>
<evidence type="ECO:0000256" key="1">
    <source>
        <dbReference type="ARBA" id="ARBA00022734"/>
    </source>
</evidence>
<dbReference type="GO" id="GO:0030246">
    <property type="term" value="F:carbohydrate binding"/>
    <property type="evidence" value="ECO:0007669"/>
    <property type="project" value="UniProtKB-UniRule"/>
</dbReference>
<dbReference type="CDD" id="cd00070">
    <property type="entry name" value="GLECT"/>
    <property type="match status" value="2"/>
</dbReference>
<dbReference type="PANTHER" id="PTHR11346:SF185">
    <property type="entry name" value="GALECTIN"/>
    <property type="match status" value="1"/>
</dbReference>
<dbReference type="SMART" id="SM00276">
    <property type="entry name" value="GLECT"/>
    <property type="match status" value="2"/>
</dbReference>
<dbReference type="InterPro" id="IPR044156">
    <property type="entry name" value="Galectin-like"/>
</dbReference>
<dbReference type="InterPro" id="IPR013320">
    <property type="entry name" value="ConA-like_dom_sf"/>
</dbReference>
<feature type="domain" description="Galectin" evidence="3">
    <location>
        <begin position="215"/>
        <end position="352"/>
    </location>
</feature>
<organism evidence="4">
    <name type="scientific">Tabanus bromius</name>
    <name type="common">Band-eyed brown horse fly</name>
    <dbReference type="NCBI Taxonomy" id="304241"/>
    <lineage>
        <taxon>Eukaryota</taxon>
        <taxon>Metazoa</taxon>
        <taxon>Ecdysozoa</taxon>
        <taxon>Arthropoda</taxon>
        <taxon>Hexapoda</taxon>
        <taxon>Insecta</taxon>
        <taxon>Pterygota</taxon>
        <taxon>Neoptera</taxon>
        <taxon>Endopterygota</taxon>
        <taxon>Diptera</taxon>
        <taxon>Brachycera</taxon>
        <taxon>Tabanomorpha</taxon>
        <taxon>Tabanoidea</taxon>
        <taxon>Tabanidae</taxon>
        <taxon>Tabanus</taxon>
    </lineage>
</organism>
<evidence type="ECO:0000256" key="2">
    <source>
        <dbReference type="RuleBase" id="RU102079"/>
    </source>
</evidence>
<sequence>LCIQNICEYFMFCSTQKDEGLNESTFYDSIDPHLVYSNSNLGQIKHGVSFTIKGKILPNCERFSINLVLDTPTQDIALHVNPRLPQNYIVRNCRVKNVWGTEEVTSALPFVLHRGTKFTIQILITETDYLISINGRHFASFRHRLPYNLVTCLEVKGDVEDITVDQTNVSQYPQELPETAPREIRRVSLVEIENTSVSSIVAPDTKERTSLDLPFYGKLPELLVSRKRLRIEGRVRLLPHSFYVNLQNNSKIWPHPLIAFHLNPRFANVGGKHVICRNTWSNDKWGREERTEQQTEFVPGRPFTLCIHCTQQSYEVFLNNIFIAEYIHRLDPQIVNYVYIQGDIKLWDVVLEEVPKDHEHLIY</sequence>
<dbReference type="FunFam" id="2.60.120.200:FF:000180">
    <property type="entry name" value="Galectin"/>
    <property type="match status" value="1"/>
</dbReference>
<name>A0A0K8TS84_TABBR</name>
<dbReference type="InterPro" id="IPR001079">
    <property type="entry name" value="Galectin_CRD"/>
</dbReference>
<keyword evidence="1 2" id="KW-0430">Lectin</keyword>
<dbReference type="PANTHER" id="PTHR11346">
    <property type="entry name" value="GALECTIN"/>
    <property type="match status" value="1"/>
</dbReference>
<evidence type="ECO:0000259" key="3">
    <source>
        <dbReference type="PROSITE" id="PS51304"/>
    </source>
</evidence>
<feature type="domain" description="Galectin" evidence="3">
    <location>
        <begin position="36"/>
        <end position="170"/>
    </location>
</feature>